<dbReference type="GO" id="GO:0016740">
    <property type="term" value="F:transferase activity"/>
    <property type="evidence" value="ECO:0007669"/>
    <property type="project" value="UniProtKB-KW"/>
</dbReference>
<sequence length="340" mass="39670">MTKKKAKYFFEDFIGENATEFFSLAQSGSARNNFVGKSSTQKYIITTNENLAENESFYYFSAVFSELELNTPQIFKISQDRTMYVQEFLGAQTLSEIIAKDGLSTRNKSLIKETLQKLFTLQTKTADAIDYSKTFEYETYDELPILNDLFYFKSFIADVLEIPYHKSILLLEFKKLVSLLENLEPKGMMIRDFQARNIMVDENDQVYFIDYQSAMKGPLMYDVVSFLFQAKANFPEDFKEEMLDYYFSFWNDAEKVSSLKNSLQPIQLIRFLQVLGAYGFRGLIQQKEHFILSINQGIKNLSEFAKSWNEMKNYPELHKIIEALESETIQNKIKGIPLKH</sequence>
<protein>
    <submittedName>
        <fullName evidence="2">Phosphotransferase enzyme family protein</fullName>
    </submittedName>
</protein>
<dbReference type="AlphaFoldDB" id="A0A1N7MAX6"/>
<name>A0A1N7MAX6_9FLAO</name>
<dbReference type="Gene3D" id="3.90.1200.10">
    <property type="match status" value="1"/>
</dbReference>
<dbReference type="InterPro" id="IPR002575">
    <property type="entry name" value="Aminoglycoside_PTrfase"/>
</dbReference>
<dbReference type="Pfam" id="PF01636">
    <property type="entry name" value="APH"/>
    <property type="match status" value="1"/>
</dbReference>
<dbReference type="EMBL" id="FTOI01000008">
    <property type="protein sequence ID" value="SIS83275.1"/>
    <property type="molecule type" value="Genomic_DNA"/>
</dbReference>
<evidence type="ECO:0000313" key="2">
    <source>
        <dbReference type="EMBL" id="SIS83275.1"/>
    </source>
</evidence>
<reference evidence="3" key="1">
    <citation type="submission" date="2017-01" db="EMBL/GenBank/DDBJ databases">
        <authorList>
            <person name="Varghese N."/>
            <person name="Submissions S."/>
        </authorList>
    </citation>
    <scope>NUCLEOTIDE SEQUENCE [LARGE SCALE GENOMIC DNA]</scope>
    <source>
        <strain evidence="3">DSM 23145</strain>
    </source>
</reference>
<feature type="domain" description="Aminoglycoside phosphotransferase" evidence="1">
    <location>
        <begin position="30"/>
        <end position="250"/>
    </location>
</feature>
<accession>A0A1N7MAX6</accession>
<organism evidence="2 3">
    <name type="scientific">Kaistella chaponensis</name>
    <dbReference type="NCBI Taxonomy" id="713588"/>
    <lineage>
        <taxon>Bacteria</taxon>
        <taxon>Pseudomonadati</taxon>
        <taxon>Bacteroidota</taxon>
        <taxon>Flavobacteriia</taxon>
        <taxon>Flavobacteriales</taxon>
        <taxon>Weeksellaceae</taxon>
        <taxon>Chryseobacterium group</taxon>
        <taxon>Kaistella</taxon>
    </lineage>
</organism>
<proteinExistence type="predicted"/>
<gene>
    <name evidence="2" type="ORF">SAMN05421789_10834</name>
</gene>
<keyword evidence="3" id="KW-1185">Reference proteome</keyword>
<dbReference type="SUPFAM" id="SSF56112">
    <property type="entry name" value="Protein kinase-like (PK-like)"/>
    <property type="match status" value="1"/>
</dbReference>
<dbReference type="Proteomes" id="UP000185839">
    <property type="component" value="Unassembled WGS sequence"/>
</dbReference>
<evidence type="ECO:0000259" key="1">
    <source>
        <dbReference type="Pfam" id="PF01636"/>
    </source>
</evidence>
<dbReference type="InterPro" id="IPR011009">
    <property type="entry name" value="Kinase-like_dom_sf"/>
</dbReference>
<dbReference type="STRING" id="713588.SAMN05421789_10834"/>
<dbReference type="OrthoDB" id="9784461at2"/>
<evidence type="ECO:0000313" key="3">
    <source>
        <dbReference type="Proteomes" id="UP000185839"/>
    </source>
</evidence>
<keyword evidence="2" id="KW-0808">Transferase</keyword>
<dbReference type="RefSeq" id="WP_076387211.1">
    <property type="nucleotide sequence ID" value="NZ_FTOI01000008.1"/>
</dbReference>